<dbReference type="InterPro" id="IPR016167">
    <property type="entry name" value="FAD-bd_PCMH_sub1"/>
</dbReference>
<comment type="cofactor">
    <cofactor evidence="1">
        <name>FAD</name>
        <dbReference type="ChEBI" id="CHEBI:57692"/>
    </cofactor>
</comment>
<dbReference type="InterPro" id="IPR016164">
    <property type="entry name" value="FAD-linked_Oxase-like_C"/>
</dbReference>
<sequence length="453" mass="49618">MTGRPAEFPEGRLSVRGRLAHDKASRSAAGQDFGRVVRQEPWAVFRPESAEDVSALVRFAAAQRRAVAPRGRGHSTFGQAQAADGIVLDLSGLRAVHEVGPDFMDVDAGASWRSVVLATVPRGLTPPVLTDYLGLSVGGTLSVGGVGGATHRHGMQTDNVLRLDVVTGDGVARTCSAHTESTLFHAVLGGLGQCGVITRARLRLVPAPARVRRYKLYYATPRRLTADQRRLLASDRFPYLEGQLKPDASGWRPRLEAAAFFSPPELPLDESLLDDLGHERGSEEIEDLSYVDFVDRLTCSEADLRATGEWFHPHPWWNAFLPGSTVDDLVEEVAARVTPDDIGAGGALLLYPFTRRRLTTPIVRTPDDPVVFLFAILRTAPPDQPTAVEEIIRLNRALYEQVRAAGGTRYPVGTVPFDRADWVRHFGTAWPSLHEAKERYDPHHVLTPGQGIF</sequence>
<protein>
    <submittedName>
        <fullName evidence="7">Orf32</fullName>
    </submittedName>
</protein>
<dbReference type="InterPro" id="IPR016169">
    <property type="entry name" value="FAD-bd_PCMH_sub2"/>
</dbReference>
<dbReference type="InterPro" id="IPR015345">
    <property type="entry name" value="Cytokinin_DH_FAD/cytokin-bd"/>
</dbReference>
<evidence type="ECO:0000256" key="1">
    <source>
        <dbReference type="ARBA" id="ARBA00001974"/>
    </source>
</evidence>
<dbReference type="Pfam" id="PF01565">
    <property type="entry name" value="FAD_binding_4"/>
    <property type="match status" value="1"/>
</dbReference>
<dbReference type="PANTHER" id="PTHR13878">
    <property type="entry name" value="GULONOLACTONE OXIDASE"/>
    <property type="match status" value="1"/>
</dbReference>
<dbReference type="Gene3D" id="3.30.43.10">
    <property type="entry name" value="Uridine Diphospho-n-acetylenolpyruvylglucosamine Reductase, domain 2"/>
    <property type="match status" value="1"/>
</dbReference>
<dbReference type="SUPFAM" id="SSF55103">
    <property type="entry name" value="FAD-linked oxidases, C-terminal domain"/>
    <property type="match status" value="1"/>
</dbReference>
<dbReference type="AlphaFoldDB" id="A4KUA5"/>
<keyword evidence="5" id="KW-0560">Oxidoreductase</keyword>
<evidence type="ECO:0000256" key="2">
    <source>
        <dbReference type="ARBA" id="ARBA00005466"/>
    </source>
</evidence>
<comment type="similarity">
    <text evidence="2">Belongs to the oxygen-dependent FAD-linked oxidoreductase family.</text>
</comment>
<evidence type="ECO:0000256" key="5">
    <source>
        <dbReference type="ARBA" id="ARBA00023002"/>
    </source>
</evidence>
<dbReference type="Gene3D" id="3.40.462.10">
    <property type="entry name" value="FAD-linked oxidases, C-terminal domain"/>
    <property type="match status" value="1"/>
</dbReference>
<evidence type="ECO:0000259" key="6">
    <source>
        <dbReference type="PROSITE" id="PS51387"/>
    </source>
</evidence>
<dbReference type="Pfam" id="PF09265">
    <property type="entry name" value="Cytokin-bind"/>
    <property type="match status" value="1"/>
</dbReference>
<feature type="domain" description="FAD-binding PCMH-type" evidence="6">
    <location>
        <begin position="37"/>
        <end position="207"/>
    </location>
</feature>
<evidence type="ECO:0000313" key="7">
    <source>
        <dbReference type="EMBL" id="ABL74933.1"/>
    </source>
</evidence>
<dbReference type="Gene3D" id="3.30.465.10">
    <property type="match status" value="1"/>
</dbReference>
<dbReference type="GO" id="GO:0071949">
    <property type="term" value="F:FAD binding"/>
    <property type="evidence" value="ECO:0007669"/>
    <property type="project" value="InterPro"/>
</dbReference>
<dbReference type="EMBL" id="EF032505">
    <property type="protein sequence ID" value="ABL74933.1"/>
    <property type="molecule type" value="Genomic_DNA"/>
</dbReference>
<reference evidence="7" key="1">
    <citation type="journal article" date="2007" name="Mol. Biosyst.">
        <title>The tallysomycin biosynthetic gene cluster from Streptoalloteichus hindustanus E465-94 ATCC 31158 unveiling new insights into the biosynthesis of the bleomycin family of antitumor antibiotics.</title>
        <authorList>
            <person name="Tao M."/>
            <person name="Wang L."/>
            <person name="Wendt-Pienkowski E."/>
            <person name="George N.P."/>
            <person name="Galm U."/>
            <person name="Zhang G."/>
            <person name="Coughlin J.M."/>
            <person name="Shen B."/>
        </authorList>
    </citation>
    <scope>NUCLEOTIDE SEQUENCE</scope>
    <source>
        <strain evidence="7">ATCC 31158</strain>
    </source>
</reference>
<dbReference type="InterPro" id="IPR006093">
    <property type="entry name" value="Oxy_OxRdtase_FAD_BS"/>
</dbReference>
<dbReference type="InterPro" id="IPR016166">
    <property type="entry name" value="FAD-bd_PCMH"/>
</dbReference>
<dbReference type="PROSITE" id="PS51387">
    <property type="entry name" value="FAD_PCMH"/>
    <property type="match status" value="1"/>
</dbReference>
<organism evidence="7">
    <name type="scientific">Streptoalloteichus hindustanus</name>
    <dbReference type="NCBI Taxonomy" id="2017"/>
    <lineage>
        <taxon>Bacteria</taxon>
        <taxon>Bacillati</taxon>
        <taxon>Actinomycetota</taxon>
        <taxon>Actinomycetes</taxon>
        <taxon>Pseudonocardiales</taxon>
        <taxon>Pseudonocardiaceae</taxon>
        <taxon>Streptoalloteichus</taxon>
    </lineage>
</organism>
<evidence type="ECO:0000256" key="4">
    <source>
        <dbReference type="ARBA" id="ARBA00022827"/>
    </source>
</evidence>
<keyword evidence="3" id="KW-0285">Flavoprotein</keyword>
<name>A4KUA5_STRHI</name>
<dbReference type="InterPro" id="IPR016170">
    <property type="entry name" value="Cytok_DH_C_sf"/>
</dbReference>
<proteinExistence type="inferred from homology"/>
<evidence type="ECO:0000256" key="3">
    <source>
        <dbReference type="ARBA" id="ARBA00022630"/>
    </source>
</evidence>
<dbReference type="InterPro" id="IPR006094">
    <property type="entry name" value="Oxid_FAD_bind_N"/>
</dbReference>
<keyword evidence="4" id="KW-0274">FAD</keyword>
<dbReference type="InterPro" id="IPR050432">
    <property type="entry name" value="FAD-linked_Oxidoreductases_BP"/>
</dbReference>
<dbReference type="SUPFAM" id="SSF56176">
    <property type="entry name" value="FAD-binding/transporter-associated domain-like"/>
    <property type="match status" value="1"/>
</dbReference>
<dbReference type="PANTHER" id="PTHR13878:SF53">
    <property type="entry name" value="CYTOKININ DEHYDROGENASE 6"/>
    <property type="match status" value="1"/>
</dbReference>
<dbReference type="GO" id="GO:0019139">
    <property type="term" value="F:cytokinin dehydrogenase activity"/>
    <property type="evidence" value="ECO:0007669"/>
    <property type="project" value="InterPro"/>
</dbReference>
<accession>A4KUA5</accession>
<dbReference type="PROSITE" id="PS00862">
    <property type="entry name" value="OX2_COVAL_FAD"/>
    <property type="match status" value="1"/>
</dbReference>
<dbReference type="GO" id="GO:0009690">
    <property type="term" value="P:cytokinin metabolic process"/>
    <property type="evidence" value="ECO:0007669"/>
    <property type="project" value="InterPro"/>
</dbReference>
<dbReference type="InterPro" id="IPR036318">
    <property type="entry name" value="FAD-bd_PCMH-like_sf"/>
</dbReference>